<feature type="compositionally biased region" description="Basic and acidic residues" evidence="1">
    <location>
        <begin position="309"/>
        <end position="329"/>
    </location>
</feature>
<keyword evidence="2" id="KW-0472">Membrane</keyword>
<gene>
    <name evidence="3" type="ORF">M5D96_007289</name>
</gene>
<dbReference type="Proteomes" id="UP001059596">
    <property type="component" value="Unassembled WGS sequence"/>
</dbReference>
<evidence type="ECO:0000313" key="4">
    <source>
        <dbReference type="Proteomes" id="UP001059596"/>
    </source>
</evidence>
<evidence type="ECO:0000256" key="2">
    <source>
        <dbReference type="SAM" id="Phobius"/>
    </source>
</evidence>
<dbReference type="EMBL" id="JAMKOV010000005">
    <property type="protein sequence ID" value="KAI8039864.1"/>
    <property type="molecule type" value="Genomic_DNA"/>
</dbReference>
<sequence>MAELLCREKELFKINQELNLLTLSSAAEAMYPGKTGSPTAVAVPRYATFQKHKGPSSLLRKKGITTGQVPTKSHPRTPPGRDSLVTTPSPLPDTNNLLAKTKTPDWRSSKPAPQPTSPTSRTVSKFSTFTRDVSSKTATFVKYRNPHFSESASLDELLRNNNVEDVEEAARKQEVQVEVEVTQKRESTTVVNGQLKKQVTKDNFIKFLKAKVAILEEDHAHHAGELTRQKEQLELALEAQRKSEHQRDQTISANKHLSEQLMRAERQCEDASRRQKERQQEFIAQQRELEQLKRDAKVARQTTMNLENRLSRAQEDAETARQELKQLRDEQRDQLEAQRKELRQRDSRIRALKRQRGDLLNAYKKQLYMIDNLKRQTSCLEQSAAIGFGEKEFNKVLEWNAKTAQTSIRTLPTTLNENCKMALRFTLTLLLVTILVAALFLGSSEAAYRKPPFNGSIFGKRNSLDYDSAKMSAVCEVAMEACPMWFPQNDSK</sequence>
<organism evidence="3 4">
    <name type="scientific">Drosophila gunungcola</name>
    <name type="common">fruit fly</name>
    <dbReference type="NCBI Taxonomy" id="103775"/>
    <lineage>
        <taxon>Eukaryota</taxon>
        <taxon>Metazoa</taxon>
        <taxon>Ecdysozoa</taxon>
        <taxon>Arthropoda</taxon>
        <taxon>Hexapoda</taxon>
        <taxon>Insecta</taxon>
        <taxon>Pterygota</taxon>
        <taxon>Neoptera</taxon>
        <taxon>Endopterygota</taxon>
        <taxon>Diptera</taxon>
        <taxon>Brachycera</taxon>
        <taxon>Muscomorpha</taxon>
        <taxon>Ephydroidea</taxon>
        <taxon>Drosophilidae</taxon>
        <taxon>Drosophila</taxon>
        <taxon>Sophophora</taxon>
    </lineage>
</organism>
<feature type="region of interest" description="Disordered" evidence="1">
    <location>
        <begin position="52"/>
        <end position="125"/>
    </location>
</feature>
<feature type="transmembrane region" description="Helical" evidence="2">
    <location>
        <begin position="421"/>
        <end position="441"/>
    </location>
</feature>
<keyword evidence="4" id="KW-1185">Reference proteome</keyword>
<protein>
    <submittedName>
        <fullName evidence="3">Uncharacterized protein</fullName>
    </submittedName>
</protein>
<accession>A0A9P9YMU2</accession>
<keyword evidence="2" id="KW-1133">Transmembrane helix</keyword>
<evidence type="ECO:0000313" key="3">
    <source>
        <dbReference type="EMBL" id="KAI8039864.1"/>
    </source>
</evidence>
<feature type="compositionally biased region" description="Polar residues" evidence="1">
    <location>
        <begin position="84"/>
        <end position="98"/>
    </location>
</feature>
<dbReference type="PANTHER" id="PTHR23313">
    <property type="entry name" value="TSEC1-RELATED"/>
    <property type="match status" value="1"/>
</dbReference>
<dbReference type="AlphaFoldDB" id="A0A9P9YMU2"/>
<name>A0A9P9YMU2_9MUSC</name>
<dbReference type="PANTHER" id="PTHR23313:SF0">
    <property type="entry name" value="TESTIS-EXPRESSED PROTEIN 9"/>
    <property type="match status" value="1"/>
</dbReference>
<comment type="caution">
    <text evidence="3">The sequence shown here is derived from an EMBL/GenBank/DDBJ whole genome shotgun (WGS) entry which is preliminary data.</text>
</comment>
<feature type="region of interest" description="Disordered" evidence="1">
    <location>
        <begin position="303"/>
        <end position="329"/>
    </location>
</feature>
<keyword evidence="2" id="KW-0812">Transmembrane</keyword>
<proteinExistence type="predicted"/>
<reference evidence="3" key="1">
    <citation type="journal article" date="2023" name="Genome Biol. Evol.">
        <title>Long-read-based Genome Assembly of Drosophila gunungcola Reveals Fewer Chemosensory Genes in Flower-breeding Species.</title>
        <authorList>
            <person name="Negi A."/>
            <person name="Liao B.Y."/>
            <person name="Yeh S.D."/>
        </authorList>
    </citation>
    <scope>NUCLEOTIDE SEQUENCE</scope>
    <source>
        <strain evidence="3">Sukarami</strain>
    </source>
</reference>
<feature type="compositionally biased region" description="Basic residues" evidence="1">
    <location>
        <begin position="52"/>
        <end position="63"/>
    </location>
</feature>
<evidence type="ECO:0000256" key="1">
    <source>
        <dbReference type="SAM" id="MobiDB-lite"/>
    </source>
</evidence>